<feature type="region of interest" description="Disordered" evidence="1">
    <location>
        <begin position="1"/>
        <end position="26"/>
    </location>
</feature>
<comment type="caution">
    <text evidence="2">The sequence shown here is derived from an EMBL/GenBank/DDBJ whole genome shotgun (WGS) entry which is preliminary data.</text>
</comment>
<sequence length="367" mass="39641">MALPPPTRIPRPGPSSAAILPRPGGLRFIRGNPMMEGFQAQEQRNAQADERARIDDQRRRQTQLAGLQADAASARAAGQDPFWRENHQAKLAAAGFGGEALASMDQHQDREEQAYKQVFELAAQGNAAGAKALAQRAGLEWSPDLDKAVSDRRAATIFKEIADFGASHATQWAQAYGAARVGGASPWDAAAQAGPVPPKPTTRAPSALRNVEMLDAEGQPVLGTFDPNTGQYTPSDQRAPTRPSAARDPSLVLSDAQRAARARAESMATEADPNRMTGAREEVFNAQEYQRIYPQILAEEMRLRGLDPSMTQHAPAAPPPHTPSATRPPAGQTPQNREQAALAIRARLQAGEITREQAMQQLREMGY</sequence>
<feature type="compositionally biased region" description="Low complexity" evidence="1">
    <location>
        <begin position="64"/>
        <end position="78"/>
    </location>
</feature>
<gene>
    <name evidence="2" type="ORF">F1188_10990</name>
</gene>
<organism evidence="2 3">
    <name type="scientific">Roseospira marina</name>
    <dbReference type="NCBI Taxonomy" id="140057"/>
    <lineage>
        <taxon>Bacteria</taxon>
        <taxon>Pseudomonadati</taxon>
        <taxon>Pseudomonadota</taxon>
        <taxon>Alphaproteobacteria</taxon>
        <taxon>Rhodospirillales</taxon>
        <taxon>Rhodospirillaceae</taxon>
        <taxon>Roseospira</taxon>
    </lineage>
</organism>
<feature type="compositionally biased region" description="Basic and acidic residues" evidence="1">
    <location>
        <begin position="47"/>
        <end position="59"/>
    </location>
</feature>
<feature type="region of interest" description="Disordered" evidence="1">
    <location>
        <begin position="220"/>
        <end position="252"/>
    </location>
</feature>
<evidence type="ECO:0000256" key="1">
    <source>
        <dbReference type="SAM" id="MobiDB-lite"/>
    </source>
</evidence>
<reference evidence="2 3" key="1">
    <citation type="submission" date="2019-09" db="EMBL/GenBank/DDBJ databases">
        <title>Genome sequence of Roseospira marina, one of the more divergent members of the non-sulfur purple photosynthetic bacterial family, the Rhodospirillaceae.</title>
        <authorList>
            <person name="Meyer T."/>
            <person name="Kyndt J."/>
        </authorList>
    </citation>
    <scope>NUCLEOTIDE SEQUENCE [LARGE SCALE GENOMIC DNA]</scope>
    <source>
        <strain evidence="2 3">DSM 15113</strain>
    </source>
</reference>
<feature type="compositionally biased region" description="Polar residues" evidence="1">
    <location>
        <begin position="226"/>
        <end position="238"/>
    </location>
</feature>
<name>A0A5M6IAV4_9PROT</name>
<proteinExistence type="predicted"/>
<protein>
    <submittedName>
        <fullName evidence="2">Uncharacterized protein</fullName>
    </submittedName>
</protein>
<feature type="region of interest" description="Disordered" evidence="1">
    <location>
        <begin position="309"/>
        <end position="339"/>
    </location>
</feature>
<evidence type="ECO:0000313" key="2">
    <source>
        <dbReference type="EMBL" id="KAA5605420.1"/>
    </source>
</evidence>
<keyword evidence="3" id="KW-1185">Reference proteome</keyword>
<dbReference type="RefSeq" id="WP_150062470.1">
    <property type="nucleotide sequence ID" value="NZ_JACHII010000021.1"/>
</dbReference>
<evidence type="ECO:0000313" key="3">
    <source>
        <dbReference type="Proteomes" id="UP000324065"/>
    </source>
</evidence>
<dbReference type="AlphaFoldDB" id="A0A5M6IAV4"/>
<feature type="region of interest" description="Disordered" evidence="1">
    <location>
        <begin position="40"/>
        <end position="78"/>
    </location>
</feature>
<dbReference type="EMBL" id="VWPJ01000009">
    <property type="protein sequence ID" value="KAA5605420.1"/>
    <property type="molecule type" value="Genomic_DNA"/>
</dbReference>
<accession>A0A5M6IAV4</accession>
<dbReference type="Proteomes" id="UP000324065">
    <property type="component" value="Unassembled WGS sequence"/>
</dbReference>
<feature type="compositionally biased region" description="Pro residues" evidence="1">
    <location>
        <begin position="1"/>
        <end position="13"/>
    </location>
</feature>